<comment type="caution">
    <text evidence="1">The sequence shown here is derived from an EMBL/GenBank/DDBJ whole genome shotgun (WGS) entry which is preliminary data.</text>
</comment>
<dbReference type="Gene3D" id="3.40.50.620">
    <property type="entry name" value="HUPs"/>
    <property type="match status" value="1"/>
</dbReference>
<dbReference type="RefSeq" id="WP_169120592.1">
    <property type="nucleotide sequence ID" value="NZ_WTVG02000039.1"/>
</dbReference>
<dbReference type="InterPro" id="IPR049676">
    <property type="entry name" value="QatC"/>
</dbReference>
<reference evidence="1" key="1">
    <citation type="submission" date="2019-12" db="EMBL/GenBank/DDBJ databases">
        <title>Comparative genomics gives insights into the taxonomy of the Azoarcus-Aromatoleum group and reveals separate origins of nif in the plant-associated Azoarcus and non-plant-associated Aromatoleum sub-groups.</title>
        <authorList>
            <person name="Lafos M."/>
            <person name="Maluk M."/>
            <person name="Batista M."/>
            <person name="Junghare M."/>
            <person name="Carmona M."/>
            <person name="Faoro H."/>
            <person name="Cruz L.M."/>
            <person name="Battistoni F."/>
            <person name="De Souza E."/>
            <person name="Pedrosa F."/>
            <person name="Chen W.-M."/>
            <person name="Poole P.S."/>
            <person name="Dixon R.A."/>
            <person name="James E.K."/>
        </authorList>
    </citation>
    <scope>NUCLEOTIDE SEQUENCE</scope>
    <source>
        <strain evidence="1">LuFRes1</strain>
    </source>
</reference>
<dbReference type="EMBL" id="WTVG01000118">
    <property type="protein sequence ID" value="NMG27005.1"/>
    <property type="molecule type" value="Genomic_DNA"/>
</dbReference>
<dbReference type="NCBIfam" id="NF041925">
    <property type="entry name" value="QatC"/>
    <property type="match status" value="1"/>
</dbReference>
<protein>
    <recommendedName>
        <fullName evidence="3">7-cyano-7-deazaguanine synthase</fullName>
    </recommendedName>
</protein>
<accession>A0ABX1PUE3</accession>
<evidence type="ECO:0000313" key="1">
    <source>
        <dbReference type="EMBL" id="NMG27005.1"/>
    </source>
</evidence>
<dbReference type="InterPro" id="IPR014729">
    <property type="entry name" value="Rossmann-like_a/b/a_fold"/>
</dbReference>
<gene>
    <name evidence="1" type="ORF">GO606_20325</name>
</gene>
<organism evidence="1 2">
    <name type="scientific">Aromatoleum anaerobium</name>
    <dbReference type="NCBI Taxonomy" id="182180"/>
    <lineage>
        <taxon>Bacteria</taxon>
        <taxon>Pseudomonadati</taxon>
        <taxon>Pseudomonadota</taxon>
        <taxon>Betaproteobacteria</taxon>
        <taxon>Rhodocyclales</taxon>
        <taxon>Rhodocyclaceae</taxon>
        <taxon>Aromatoleum</taxon>
    </lineage>
</organism>
<dbReference type="Proteomes" id="UP000615989">
    <property type="component" value="Unassembled WGS sequence"/>
</dbReference>
<evidence type="ECO:0000313" key="2">
    <source>
        <dbReference type="Proteomes" id="UP000615989"/>
    </source>
</evidence>
<keyword evidence="2" id="KW-1185">Reference proteome</keyword>
<evidence type="ECO:0008006" key="3">
    <source>
        <dbReference type="Google" id="ProtNLM"/>
    </source>
</evidence>
<dbReference type="SUPFAM" id="SSF52402">
    <property type="entry name" value="Adenine nucleotide alpha hydrolases-like"/>
    <property type="match status" value="1"/>
</dbReference>
<name>A0ABX1PUE3_9RHOO</name>
<proteinExistence type="predicted"/>
<sequence length="422" mass="46221">MSRVICLPQQMLPRQLERGAVYYSMYTSSQRQDVGSVGTGLLEDLELKGVYPSLPAWDFATFALAVGAADLAVQRSGGADGWTRVIELEIALQDPEPFTARKQGIEEMLRFLTGDFWHLTFFEGGRARPLSTAPARFDADCVCFLSGGMDSLVGAIDLTVQGKKPLFVSQLVKGNREDQHHFARRLGGADRHLLWNSNVRSTVDHELSTRARSIVFYGFAAVAASALPNIDPLHVYVPENGFISLNIPLNPGRMGSLSTKTTHPVFLHRLQHLWDGLGIGAKFCSPYKHLTKGEVLLGCQDIPLMHQLMSRTTSCGKYGRLNEHCGRCLPCLVRRAAFFKAGMPDPTPSYRYGNLGEAAPSGNANDTHAVAIAYLRYLSDGIRPLAAGALTFAAPDERADFQRVVEAGISELGSYLEHEGII</sequence>